<dbReference type="AlphaFoldDB" id="A0A9P0A9N5"/>
<evidence type="ECO:0000313" key="2">
    <source>
        <dbReference type="Proteomes" id="UP001152759"/>
    </source>
</evidence>
<reference evidence="1" key="1">
    <citation type="submission" date="2021-12" db="EMBL/GenBank/DDBJ databases">
        <authorList>
            <person name="King R."/>
        </authorList>
    </citation>
    <scope>NUCLEOTIDE SEQUENCE</scope>
</reference>
<keyword evidence="2" id="KW-1185">Reference proteome</keyword>
<sequence>MGSIGNDQPATGKIIVVANRLPFVLKRNEAGKLIRIARDAPRTLLTLGKSFKPSFGEWESSTKPSL</sequence>
<proteinExistence type="predicted"/>
<dbReference type="Proteomes" id="UP001152759">
    <property type="component" value="Chromosome 3"/>
</dbReference>
<organism evidence="1 2">
    <name type="scientific">Bemisia tabaci</name>
    <name type="common">Sweetpotato whitefly</name>
    <name type="synonym">Aleurodes tabaci</name>
    <dbReference type="NCBI Taxonomy" id="7038"/>
    <lineage>
        <taxon>Eukaryota</taxon>
        <taxon>Metazoa</taxon>
        <taxon>Ecdysozoa</taxon>
        <taxon>Arthropoda</taxon>
        <taxon>Hexapoda</taxon>
        <taxon>Insecta</taxon>
        <taxon>Pterygota</taxon>
        <taxon>Neoptera</taxon>
        <taxon>Paraneoptera</taxon>
        <taxon>Hemiptera</taxon>
        <taxon>Sternorrhyncha</taxon>
        <taxon>Aleyrodoidea</taxon>
        <taxon>Aleyrodidae</taxon>
        <taxon>Aleyrodinae</taxon>
        <taxon>Bemisia</taxon>
    </lineage>
</organism>
<evidence type="ECO:0000313" key="1">
    <source>
        <dbReference type="EMBL" id="CAH0385981.1"/>
    </source>
</evidence>
<accession>A0A9P0A9N5</accession>
<dbReference type="EMBL" id="OU963864">
    <property type="protein sequence ID" value="CAH0385981.1"/>
    <property type="molecule type" value="Genomic_DNA"/>
</dbReference>
<name>A0A9P0A9N5_BEMTA</name>
<protein>
    <submittedName>
        <fullName evidence="1">Uncharacterized protein</fullName>
    </submittedName>
</protein>
<gene>
    <name evidence="1" type="ORF">BEMITA_LOCUS5154</name>
</gene>